<gene>
    <name evidence="5" type="primary">LOC103110422</name>
</gene>
<dbReference type="GO" id="GO:0002250">
    <property type="term" value="P:adaptive immune response"/>
    <property type="evidence" value="ECO:0007669"/>
    <property type="project" value="UniProtKB-KW"/>
</dbReference>
<dbReference type="RefSeq" id="XP_007519655.1">
    <property type="nucleotide sequence ID" value="XM_007519593.1"/>
</dbReference>
<feature type="chain" id="PRO_5010327919" evidence="2">
    <location>
        <begin position="34"/>
        <end position="768"/>
    </location>
</feature>
<keyword evidence="4" id="KW-1185">Reference proteome</keyword>
<dbReference type="GO" id="GO:0030670">
    <property type="term" value="C:phagocytic vesicle membrane"/>
    <property type="evidence" value="ECO:0007669"/>
    <property type="project" value="UniProtKB-SubCell"/>
</dbReference>
<keyword evidence="1" id="KW-1133">Transmembrane helix</keyword>
<accession>A0A1S2ZI01</accession>
<dbReference type="eggNOG" id="ENOG502QRKR">
    <property type="taxonomic scope" value="Eukaryota"/>
</dbReference>
<evidence type="ECO:0000259" key="3">
    <source>
        <dbReference type="PROSITE" id="PS51412"/>
    </source>
</evidence>
<feature type="transmembrane region" description="Helical" evidence="1">
    <location>
        <begin position="685"/>
        <end position="705"/>
    </location>
</feature>
<proteinExistence type="predicted"/>
<dbReference type="Proteomes" id="UP001652624">
    <property type="component" value="Chromosome 17"/>
</dbReference>
<dbReference type="SMART" id="SM00457">
    <property type="entry name" value="MACPF"/>
    <property type="match status" value="1"/>
</dbReference>
<evidence type="ECO:0000256" key="1">
    <source>
        <dbReference type="SAM" id="Phobius"/>
    </source>
</evidence>
<evidence type="ECO:0000313" key="5">
    <source>
        <dbReference type="RefSeq" id="XP_007519655.1"/>
    </source>
</evidence>
<dbReference type="PANTHER" id="PTHR31463:SF5">
    <property type="entry name" value="MACROPHAGE-EXPRESSED GENE 1 PROTEIN"/>
    <property type="match status" value="1"/>
</dbReference>
<dbReference type="GeneID" id="103110422"/>
<dbReference type="PANTHER" id="PTHR31463">
    <property type="entry name" value="MACROPHAGE-EXPRESSED GENE 1 PROTEIN"/>
    <property type="match status" value="1"/>
</dbReference>
<keyword evidence="2" id="KW-0732">Signal</keyword>
<dbReference type="CDD" id="cd22579">
    <property type="entry name" value="MPEG1_P2"/>
    <property type="match status" value="1"/>
</dbReference>
<dbReference type="AlphaFoldDB" id="A0A1S2ZI01"/>
<dbReference type="PROSITE" id="PS51412">
    <property type="entry name" value="MACPF_2"/>
    <property type="match status" value="1"/>
</dbReference>
<dbReference type="GO" id="GO:0045087">
    <property type="term" value="P:innate immune response"/>
    <property type="evidence" value="ECO:0007669"/>
    <property type="project" value="UniProtKB-KW"/>
</dbReference>
<dbReference type="InterPro" id="IPR020864">
    <property type="entry name" value="MACPF"/>
</dbReference>
<dbReference type="GO" id="GO:0042742">
    <property type="term" value="P:defense response to bacterium"/>
    <property type="evidence" value="ECO:0007669"/>
    <property type="project" value="TreeGrafter"/>
</dbReference>
<keyword evidence="1" id="KW-0472">Membrane</keyword>
<name>A0A1S2ZI01_ERIEU</name>
<dbReference type="Pfam" id="PF01823">
    <property type="entry name" value="MACPF"/>
    <property type="match status" value="1"/>
</dbReference>
<evidence type="ECO:0000256" key="2">
    <source>
        <dbReference type="SAM" id="SignalP"/>
    </source>
</evidence>
<sequence length="768" mass="84456">MEAVREGRLPSPPRGALAWCLLVLLSAGRGVLGVPVLSGFQRCLQALNVSVLGALPGAGWDNLRNLELDLVLRRDYSRCQTTEDGEYLIPDGVRVVPQRESVAETYAEVLDQWLNYTDTWSASINAEVSYLSILNGQFSTDCQKAKSYSLEHQTVTTRVQVRHRVYLVKAYDIPNFQPGFRRHLLSLSDHLENNQTLEAQYLADMLVLNYGTHVLTDVEAGATLVQEDQVKRELLEKQQKLHNAVTLAASATFRKSLSVSVGFSWKDESDMVNAYQSNTVASKMRSHGGAPYYPGMTLQKWQEGIGNRLVAISRTGKPLQSLLLPEALPELPAPAVHRLAAAVDSAVYRYYSINAHPGCRERGSPAFNPGANVDDGSCSNMSTSNFTFGGVFQKCQPFSGQDAFSLCETYSTMNPLTGNFTCPAGYKTIPLHNVSKSETRNHQVCQPHCRRCWLFFKCCEDVCGMKEILSTVVLTSAWCAPIRASSQTLSGFLFGGLYSPGNPNPLTGSQSCPSNFHSLTILGDLKVCASMDLELSSSQAVSFGGFFSCQVGNPMAEPLQSQGAEFLQGLLHNASPMSFPMKCPPGYSQHQAFLAAGCQILYCLKTGVLLNLKQLPIQLPPFLPRPPLLNNSLQKFPVLIASSGEQAWVRVQGSDHWQQASIDDLQLSSKGAVLEESKRSLGTTVGISLGTIAVVMVITLGVFYATRHRSKWPFRTLQNDNLTDKQGNCEISKTTVDIPEPENINRYNKVIQNSKTEKPYIPPRISPR</sequence>
<protein>
    <submittedName>
        <fullName evidence="5">Macrophage-expressed gene 1 protein-like</fullName>
    </submittedName>
</protein>
<keyword evidence="1" id="KW-0812">Transmembrane</keyword>
<feature type="signal peptide" evidence="2">
    <location>
        <begin position="1"/>
        <end position="33"/>
    </location>
</feature>
<evidence type="ECO:0000313" key="4">
    <source>
        <dbReference type="Proteomes" id="UP001652624"/>
    </source>
</evidence>
<dbReference type="InterPro" id="IPR039707">
    <property type="entry name" value="MPEG1"/>
</dbReference>
<dbReference type="OrthoDB" id="5950457at2759"/>
<reference evidence="5" key="1">
    <citation type="submission" date="2025-08" db="UniProtKB">
        <authorList>
            <consortium name="RefSeq"/>
        </authorList>
    </citation>
    <scope>IDENTIFICATION</scope>
</reference>
<organism evidence="4 5">
    <name type="scientific">Erinaceus europaeus</name>
    <name type="common">Western European hedgehog</name>
    <dbReference type="NCBI Taxonomy" id="9365"/>
    <lineage>
        <taxon>Eukaryota</taxon>
        <taxon>Metazoa</taxon>
        <taxon>Chordata</taxon>
        <taxon>Craniata</taxon>
        <taxon>Vertebrata</taxon>
        <taxon>Euteleostomi</taxon>
        <taxon>Mammalia</taxon>
        <taxon>Eutheria</taxon>
        <taxon>Laurasiatheria</taxon>
        <taxon>Eulipotyphla</taxon>
        <taxon>Erinaceidae</taxon>
        <taxon>Erinaceinae</taxon>
        <taxon>Erinaceus</taxon>
    </lineage>
</organism>
<feature type="domain" description="MACPF" evidence="3">
    <location>
        <begin position="39"/>
        <end position="354"/>
    </location>
</feature>
<dbReference type="InParanoid" id="A0A1S2ZI01"/>